<proteinExistence type="predicted"/>
<dbReference type="AlphaFoldDB" id="A0A5B7D6I7"/>
<keyword evidence="3" id="KW-1185">Reference proteome</keyword>
<gene>
    <name evidence="2" type="ORF">E2C01_009727</name>
</gene>
<dbReference type="Proteomes" id="UP000324222">
    <property type="component" value="Unassembled WGS sequence"/>
</dbReference>
<name>A0A5B7D6I7_PORTR</name>
<protein>
    <submittedName>
        <fullName evidence="2">Uncharacterized protein</fullName>
    </submittedName>
</protein>
<dbReference type="OrthoDB" id="6342440at2759"/>
<accession>A0A5B7D6I7</accession>
<feature type="compositionally biased region" description="Low complexity" evidence="1">
    <location>
        <begin position="31"/>
        <end position="42"/>
    </location>
</feature>
<feature type="region of interest" description="Disordered" evidence="1">
    <location>
        <begin position="109"/>
        <end position="130"/>
    </location>
</feature>
<evidence type="ECO:0000313" key="3">
    <source>
        <dbReference type="Proteomes" id="UP000324222"/>
    </source>
</evidence>
<reference evidence="2 3" key="1">
    <citation type="submission" date="2019-05" db="EMBL/GenBank/DDBJ databases">
        <title>Another draft genome of Portunus trituberculatus and its Hox gene families provides insights of decapod evolution.</title>
        <authorList>
            <person name="Jeong J.-H."/>
            <person name="Song I."/>
            <person name="Kim S."/>
            <person name="Choi T."/>
            <person name="Kim D."/>
            <person name="Ryu S."/>
            <person name="Kim W."/>
        </authorList>
    </citation>
    <scope>NUCLEOTIDE SEQUENCE [LARGE SCALE GENOMIC DNA]</scope>
    <source>
        <tissue evidence="2">Muscle</tissue>
    </source>
</reference>
<sequence>MYSKVVGCGTMFTPGAERGGVGAPTPPPTTPASYSSASARVAAARRRSGLFTSGARQSPFATPGRSTPLNRSLQTSQLLESAGQYTMEFYGSSLPTLVKEALTFADQVKSSEDGNTEAGREFQSLVDSNA</sequence>
<dbReference type="EMBL" id="VSRR010000546">
    <property type="protein sequence ID" value="MPC16889.1"/>
    <property type="molecule type" value="Genomic_DNA"/>
</dbReference>
<feature type="region of interest" description="Disordered" evidence="1">
    <location>
        <begin position="13"/>
        <end position="70"/>
    </location>
</feature>
<evidence type="ECO:0000256" key="1">
    <source>
        <dbReference type="SAM" id="MobiDB-lite"/>
    </source>
</evidence>
<comment type="caution">
    <text evidence="2">The sequence shown here is derived from an EMBL/GenBank/DDBJ whole genome shotgun (WGS) entry which is preliminary data.</text>
</comment>
<organism evidence="2 3">
    <name type="scientific">Portunus trituberculatus</name>
    <name type="common">Swimming crab</name>
    <name type="synonym">Neptunus trituberculatus</name>
    <dbReference type="NCBI Taxonomy" id="210409"/>
    <lineage>
        <taxon>Eukaryota</taxon>
        <taxon>Metazoa</taxon>
        <taxon>Ecdysozoa</taxon>
        <taxon>Arthropoda</taxon>
        <taxon>Crustacea</taxon>
        <taxon>Multicrustacea</taxon>
        <taxon>Malacostraca</taxon>
        <taxon>Eumalacostraca</taxon>
        <taxon>Eucarida</taxon>
        <taxon>Decapoda</taxon>
        <taxon>Pleocyemata</taxon>
        <taxon>Brachyura</taxon>
        <taxon>Eubrachyura</taxon>
        <taxon>Portunoidea</taxon>
        <taxon>Portunidae</taxon>
        <taxon>Portuninae</taxon>
        <taxon>Portunus</taxon>
    </lineage>
</organism>
<evidence type="ECO:0000313" key="2">
    <source>
        <dbReference type="EMBL" id="MPC16889.1"/>
    </source>
</evidence>
<feature type="compositionally biased region" description="Polar residues" evidence="1">
    <location>
        <begin position="50"/>
        <end position="70"/>
    </location>
</feature>